<dbReference type="Proteomes" id="UP001434883">
    <property type="component" value="Unassembled WGS sequence"/>
</dbReference>
<gene>
    <name evidence="1" type="ORF">XENOCAPTIV_017579</name>
</gene>
<dbReference type="EMBL" id="JAHRIN010012069">
    <property type="protein sequence ID" value="MEQ2195739.1"/>
    <property type="molecule type" value="Genomic_DNA"/>
</dbReference>
<evidence type="ECO:0000313" key="2">
    <source>
        <dbReference type="Proteomes" id="UP001434883"/>
    </source>
</evidence>
<protein>
    <submittedName>
        <fullName evidence="1">Uncharacterized protein</fullName>
    </submittedName>
</protein>
<proteinExistence type="predicted"/>
<evidence type="ECO:0000313" key="1">
    <source>
        <dbReference type="EMBL" id="MEQ2195739.1"/>
    </source>
</evidence>
<sequence>MNMSRILNQKILSSYSPASLPGQQGCPVFQVMDLPSGTFPWKTSKGGLSNQFLMSKSPQVSCFHGKAVALSMAQMADPHHTFAHHPFIQPSNCKGRQNTIRN</sequence>
<keyword evidence="2" id="KW-1185">Reference proteome</keyword>
<organism evidence="1 2">
    <name type="scientific">Xenoophorus captivus</name>
    <dbReference type="NCBI Taxonomy" id="1517983"/>
    <lineage>
        <taxon>Eukaryota</taxon>
        <taxon>Metazoa</taxon>
        <taxon>Chordata</taxon>
        <taxon>Craniata</taxon>
        <taxon>Vertebrata</taxon>
        <taxon>Euteleostomi</taxon>
        <taxon>Actinopterygii</taxon>
        <taxon>Neopterygii</taxon>
        <taxon>Teleostei</taxon>
        <taxon>Neoteleostei</taxon>
        <taxon>Acanthomorphata</taxon>
        <taxon>Ovalentaria</taxon>
        <taxon>Atherinomorphae</taxon>
        <taxon>Cyprinodontiformes</taxon>
        <taxon>Goodeidae</taxon>
        <taxon>Xenoophorus</taxon>
    </lineage>
</organism>
<accession>A0ABV0QIR4</accession>
<comment type="caution">
    <text evidence="1">The sequence shown here is derived from an EMBL/GenBank/DDBJ whole genome shotgun (WGS) entry which is preliminary data.</text>
</comment>
<reference evidence="1 2" key="1">
    <citation type="submission" date="2021-06" db="EMBL/GenBank/DDBJ databases">
        <authorList>
            <person name="Palmer J.M."/>
        </authorList>
    </citation>
    <scope>NUCLEOTIDE SEQUENCE [LARGE SCALE GENOMIC DNA]</scope>
    <source>
        <strain evidence="1 2">XC_2019</strain>
        <tissue evidence="1">Muscle</tissue>
    </source>
</reference>
<name>A0ABV0QIR4_9TELE</name>